<keyword evidence="3" id="KW-1185">Reference proteome</keyword>
<evidence type="ECO:0000256" key="1">
    <source>
        <dbReference type="SAM" id="MobiDB-lite"/>
    </source>
</evidence>
<dbReference type="RefSeq" id="WP_379985105.1">
    <property type="nucleotide sequence ID" value="NZ_JADIKD010000009.1"/>
</dbReference>
<reference evidence="2 3" key="1">
    <citation type="submission" date="2020-10" db="EMBL/GenBank/DDBJ databases">
        <title>Phylogeny of dyella-like bacteria.</title>
        <authorList>
            <person name="Fu J."/>
        </authorList>
    </citation>
    <scope>NUCLEOTIDE SEQUENCE [LARGE SCALE GENOMIC DNA]</scope>
    <source>
        <strain evidence="2 3">BB4</strain>
    </source>
</reference>
<accession>A0ABW8K6Y4</accession>
<sequence>MSDVIEFLEKMGRDAQLRHASPEDMELALEDARIDAPLSSAILAQDMSDLYDLLKLQPMFATQMEPGEEEEAPGKEEEPGREEEDAPSQKVSSRFAAAAP</sequence>
<name>A0ABW8K6Y4_9GAMM</name>
<dbReference type="Proteomes" id="UP001620408">
    <property type="component" value="Unassembled WGS sequence"/>
</dbReference>
<gene>
    <name evidence="2" type="ORF">ISS97_09235</name>
</gene>
<evidence type="ECO:0000313" key="2">
    <source>
        <dbReference type="EMBL" id="MFK2917447.1"/>
    </source>
</evidence>
<feature type="region of interest" description="Disordered" evidence="1">
    <location>
        <begin position="61"/>
        <end position="100"/>
    </location>
</feature>
<dbReference type="EMBL" id="JADIKD010000009">
    <property type="protein sequence ID" value="MFK2917447.1"/>
    <property type="molecule type" value="Genomic_DNA"/>
</dbReference>
<evidence type="ECO:0000313" key="3">
    <source>
        <dbReference type="Proteomes" id="UP001620408"/>
    </source>
</evidence>
<protein>
    <submittedName>
        <fullName evidence="2">Uncharacterized protein</fullName>
    </submittedName>
</protein>
<organism evidence="2 3">
    <name type="scientific">Dyella koreensis</name>
    <dbReference type="NCBI Taxonomy" id="311235"/>
    <lineage>
        <taxon>Bacteria</taxon>
        <taxon>Pseudomonadati</taxon>
        <taxon>Pseudomonadota</taxon>
        <taxon>Gammaproteobacteria</taxon>
        <taxon>Lysobacterales</taxon>
        <taxon>Rhodanobacteraceae</taxon>
        <taxon>Dyella</taxon>
    </lineage>
</organism>
<comment type="caution">
    <text evidence="2">The sequence shown here is derived from an EMBL/GenBank/DDBJ whole genome shotgun (WGS) entry which is preliminary data.</text>
</comment>
<proteinExistence type="predicted"/>